<accession>A0ACB8T648</accession>
<evidence type="ECO:0000313" key="2">
    <source>
        <dbReference type="Proteomes" id="UP000814140"/>
    </source>
</evidence>
<dbReference type="Proteomes" id="UP000814140">
    <property type="component" value="Unassembled WGS sequence"/>
</dbReference>
<proteinExistence type="predicted"/>
<comment type="caution">
    <text evidence="1">The sequence shown here is derived from an EMBL/GenBank/DDBJ whole genome shotgun (WGS) entry which is preliminary data.</text>
</comment>
<sequence>MLRPAGLAPQSCCCGRSFLQPSALTHHQKSCTKSKKRLSSALANAKEAWMARKKARTVRDLSSTPIPTTLPESQEIEDDSHFTLLERRAWKLRSRRSPGKYHDYLPEAAAALPPPQSVVSETTQHIDNRPLIPPQILTTGRNNFGLFRRYHAEAFPTHDPEDLLTLQSLSNDNDGSKGPILASEKVNYHPYPNAVSFRLGEWFWNGSHEKSKATFRDLLDIVGDDAYRPQDVSGTHWDQINAILAFESEHDCEEWQDEEAGWLRASVKISVPFHPRRGIPNPPKAGPRTFIVDDFYHRDLLSVIREKLSRHQDDPLFHYEPYELHWQPYATAEPVRVHGELYTSPAFLDEHRKLLESAPEPGCDLPRHIVALMFWSDATHLTSFGDAKLWPLYLYFGNESKYRRCQPSSHLCEHVAYFRSLPDEFQEFGSQQTAGGKAPNPAFRTHCARELVHAQLKILINDRFLEAWVHGLVIKCCDGVHRRFYPRIFTYSADYPEKILLASIRNLGSCPCPRCLVPLSRVHLIGTETDMAERNTKARIDDSQRQRKIAEARKLIYKKNLQVSSDAVEAWLQEESLVPNENAFSERLSPLGFNMFAMFAVDLMHEWELGVGRSIFVHLLRILATLDDGLLVELDRRFRLVPSFGTAIRRFSRNTSEMKQMAARDIENIWQCAIPVFEGLLPEPHNGKVLRLLFVGANWHGMAKLRMHTDPSLTLFDAVTRGVGEELRVFSEETCLAFQTRELQREADARIRRASRKAAKSKSDASVPPLPPQAVSPPKAARELKSFNMNTYKCHSLGDYPGTIRWIGTTDSYSTEPAKLEHHTSKVRYKRTSRREFVRDMARIERRQHKIRQIRARTCSATDRTVEDTPSASHEHYNVGVSENYPVNITLFQQENSRDPAVKHFTRKLKAHIAPRIHAMLLREVQLAHSRGSPGPSNSAQPSPIASNLDTDAEREHAANCVFFKSDRMYEHRTMRINYTTYDVRRGQDIIHSGTSNRDIMVLSPHVANEDSSVPPVHRFWFGRVLGIYHVNVVYTGPGMVNFSSRRLYFLWVRWFQYDGNPATDDDQRLDALRFVPLQDDDAFGFVDPDDVLRCCHIIPAFAKGKLRTDGSKISSCANDANDWHSYYVNRFADRDLLMRFHWGLAVGHRYSWTRVDAAERFPLLRDRLLEGSRNGPLTGLTQCTEQTDSEGCTEDGTYCHGVDVVQESSTVSG</sequence>
<reference evidence="1" key="2">
    <citation type="journal article" date="2022" name="New Phytol.">
        <title>Evolutionary transition to the ectomycorrhizal habit in the genomes of a hyperdiverse lineage of mushroom-forming fungi.</title>
        <authorList>
            <person name="Looney B."/>
            <person name="Miyauchi S."/>
            <person name="Morin E."/>
            <person name="Drula E."/>
            <person name="Courty P.E."/>
            <person name="Kohler A."/>
            <person name="Kuo A."/>
            <person name="LaButti K."/>
            <person name="Pangilinan J."/>
            <person name="Lipzen A."/>
            <person name="Riley R."/>
            <person name="Andreopoulos W."/>
            <person name="He G."/>
            <person name="Johnson J."/>
            <person name="Nolan M."/>
            <person name="Tritt A."/>
            <person name="Barry K.W."/>
            <person name="Grigoriev I.V."/>
            <person name="Nagy L.G."/>
            <person name="Hibbett D."/>
            <person name="Henrissat B."/>
            <person name="Matheny P.B."/>
            <person name="Labbe J."/>
            <person name="Martin F.M."/>
        </authorList>
    </citation>
    <scope>NUCLEOTIDE SEQUENCE</scope>
    <source>
        <strain evidence="1">HHB10654</strain>
    </source>
</reference>
<gene>
    <name evidence="1" type="ORF">BV25DRAFT_1800682</name>
</gene>
<protein>
    <submittedName>
        <fullName evidence="1">Uncharacterized protein</fullName>
    </submittedName>
</protein>
<evidence type="ECO:0000313" key="1">
    <source>
        <dbReference type="EMBL" id="KAI0064190.1"/>
    </source>
</evidence>
<keyword evidence="2" id="KW-1185">Reference proteome</keyword>
<name>A0ACB8T648_9AGAM</name>
<organism evidence="1 2">
    <name type="scientific">Artomyces pyxidatus</name>
    <dbReference type="NCBI Taxonomy" id="48021"/>
    <lineage>
        <taxon>Eukaryota</taxon>
        <taxon>Fungi</taxon>
        <taxon>Dikarya</taxon>
        <taxon>Basidiomycota</taxon>
        <taxon>Agaricomycotina</taxon>
        <taxon>Agaricomycetes</taxon>
        <taxon>Russulales</taxon>
        <taxon>Auriscalpiaceae</taxon>
        <taxon>Artomyces</taxon>
    </lineage>
</organism>
<dbReference type="EMBL" id="MU277199">
    <property type="protein sequence ID" value="KAI0064190.1"/>
    <property type="molecule type" value="Genomic_DNA"/>
</dbReference>
<reference evidence="1" key="1">
    <citation type="submission" date="2021-03" db="EMBL/GenBank/DDBJ databases">
        <authorList>
            <consortium name="DOE Joint Genome Institute"/>
            <person name="Ahrendt S."/>
            <person name="Looney B.P."/>
            <person name="Miyauchi S."/>
            <person name="Morin E."/>
            <person name="Drula E."/>
            <person name="Courty P.E."/>
            <person name="Chicoki N."/>
            <person name="Fauchery L."/>
            <person name="Kohler A."/>
            <person name="Kuo A."/>
            <person name="Labutti K."/>
            <person name="Pangilinan J."/>
            <person name="Lipzen A."/>
            <person name="Riley R."/>
            <person name="Andreopoulos W."/>
            <person name="He G."/>
            <person name="Johnson J."/>
            <person name="Barry K.W."/>
            <person name="Grigoriev I.V."/>
            <person name="Nagy L."/>
            <person name="Hibbett D."/>
            <person name="Henrissat B."/>
            <person name="Matheny P.B."/>
            <person name="Labbe J."/>
            <person name="Martin F."/>
        </authorList>
    </citation>
    <scope>NUCLEOTIDE SEQUENCE</scope>
    <source>
        <strain evidence="1">HHB10654</strain>
    </source>
</reference>